<evidence type="ECO:0000313" key="2">
    <source>
        <dbReference type="Proteomes" id="UP001732700"/>
    </source>
</evidence>
<name>A0ACD5UXW7_AVESA</name>
<protein>
    <submittedName>
        <fullName evidence="1">Uncharacterized protein</fullName>
    </submittedName>
</protein>
<sequence>MATKTPNPSAAARSRRSMPPPPAPAAALSPPFSAAPLRSRLGAAAGAGAAAPSSSVEKPCVSLWEWWLARVEGDERKLAVSGYTKKNDAFTSAPIAKRHEPLTLEDEDGVVVLIDGSMSLPRMRENGFSTHICEKFLIGFPYWWETWDSHMETYPECFIHQRDDSIQFYLQKFQLGNFLETLEPPFIENLLKDAKSNPINEADTFTKCSRFEEYTCANDISAKEDAADANDDRPVPVANEMDYVETYLIESSPSQQKDSVDNHCNSSFGPTEACCSVETCEETGNQNDTAHPDARELEAGSTVVNSNLIFSRSPDCMPSVLEDGNTSAENSEDMVSKCLLAAVSPEKANFCSDIDGCQSTPVAERTELITLSQKAVPNEDASTPVHSDVHTLEQVSQKAVPNEDASTPVHSDVHSLEQTVGPAEKQRSAQKLLRTPTMSPRIRSPNLYAHRAPLTRARAHSLSISTPESLKMKRTKSGRLVVPALDPGNERIVYNIDGMISGISPVLQSPLKGNPARKRKRRAL</sequence>
<dbReference type="EnsemblPlants" id="AVESA.00010b.r2.2DG0333720.1">
    <property type="protein sequence ID" value="AVESA.00010b.r2.2DG0333720.1.CDS"/>
    <property type="gene ID" value="AVESA.00010b.r2.2DG0333720"/>
</dbReference>
<reference evidence="1" key="2">
    <citation type="submission" date="2025-09" db="UniProtKB">
        <authorList>
            <consortium name="EnsemblPlants"/>
        </authorList>
    </citation>
    <scope>IDENTIFICATION</scope>
</reference>
<reference evidence="1" key="1">
    <citation type="submission" date="2021-05" db="EMBL/GenBank/DDBJ databases">
        <authorList>
            <person name="Scholz U."/>
            <person name="Mascher M."/>
            <person name="Fiebig A."/>
        </authorList>
    </citation>
    <scope>NUCLEOTIDE SEQUENCE [LARGE SCALE GENOMIC DNA]</scope>
</reference>
<keyword evidence="2" id="KW-1185">Reference proteome</keyword>
<dbReference type="Proteomes" id="UP001732700">
    <property type="component" value="Chromosome 2D"/>
</dbReference>
<evidence type="ECO:0000313" key="1">
    <source>
        <dbReference type="EnsemblPlants" id="AVESA.00010b.r2.2DG0333720.1.CDS"/>
    </source>
</evidence>
<proteinExistence type="predicted"/>
<accession>A0ACD5UXW7</accession>
<organism evidence="1 2">
    <name type="scientific">Avena sativa</name>
    <name type="common">Oat</name>
    <dbReference type="NCBI Taxonomy" id="4498"/>
    <lineage>
        <taxon>Eukaryota</taxon>
        <taxon>Viridiplantae</taxon>
        <taxon>Streptophyta</taxon>
        <taxon>Embryophyta</taxon>
        <taxon>Tracheophyta</taxon>
        <taxon>Spermatophyta</taxon>
        <taxon>Magnoliopsida</taxon>
        <taxon>Liliopsida</taxon>
        <taxon>Poales</taxon>
        <taxon>Poaceae</taxon>
        <taxon>BOP clade</taxon>
        <taxon>Pooideae</taxon>
        <taxon>Poodae</taxon>
        <taxon>Poeae</taxon>
        <taxon>Poeae Chloroplast Group 1 (Aveneae type)</taxon>
        <taxon>Aveninae</taxon>
        <taxon>Avena</taxon>
    </lineage>
</organism>